<accession>A0A9X2RF02</accession>
<dbReference type="AlphaFoldDB" id="A0A9X2RF02"/>
<sequence length="343" mass="38095">MKVFKRSSIAIVLALMATTVFAQTKTDAVKAYNAGYEEAKSGNYEAAIASYTQALTIARQLGPEGEDIVDRVEQQIPAAYFNKARSQYQEYQKSKSLEALDATISAFREVVQVGEEYNDERVTPIAKRNIPVLLYQKSVTLYSNDELEKAKEAVEKAIKENSNYAVAYYQKAKIIKRQNDTDGDGIIDQNVDELLNWYDQAIAKAEATNNSDIAEKAQEAAHDELLAVGTRQSEAGDTKTAMETLNRALNYDDESADVYYRLAEASNKAGSYEQAVEYATTALDHESGGKTDKAKIYFELGYAHQTLGNKSVACDAFTNALYGSFKSPAQHKMEYELKCETAR</sequence>
<dbReference type="Proteomes" id="UP001139125">
    <property type="component" value="Unassembled WGS sequence"/>
</dbReference>
<dbReference type="EMBL" id="JANDBC010000001">
    <property type="protein sequence ID" value="MCP9290054.1"/>
    <property type="molecule type" value="Genomic_DNA"/>
</dbReference>
<keyword evidence="3" id="KW-0732">Signal</keyword>
<dbReference type="PANTHER" id="PTHR44858:SF1">
    <property type="entry name" value="UDP-N-ACETYLGLUCOSAMINE--PEPTIDE N-ACETYLGLUCOSAMINYLTRANSFERASE SPINDLY-RELATED"/>
    <property type="match status" value="1"/>
</dbReference>
<dbReference type="PANTHER" id="PTHR44858">
    <property type="entry name" value="TETRATRICOPEPTIDE REPEAT PROTEIN 6"/>
    <property type="match status" value="1"/>
</dbReference>
<evidence type="ECO:0000256" key="1">
    <source>
        <dbReference type="ARBA" id="ARBA00022737"/>
    </source>
</evidence>
<dbReference type="InterPro" id="IPR011990">
    <property type="entry name" value="TPR-like_helical_dom_sf"/>
</dbReference>
<keyword evidence="1" id="KW-0677">Repeat</keyword>
<reference evidence="4" key="1">
    <citation type="submission" date="2022-06" db="EMBL/GenBank/DDBJ databases">
        <title>Gracilimonas sp. CAU 1638 isolated from sea sediment.</title>
        <authorList>
            <person name="Kim W."/>
        </authorList>
    </citation>
    <scope>NUCLEOTIDE SEQUENCE</scope>
    <source>
        <strain evidence="4">CAU 1638</strain>
    </source>
</reference>
<dbReference type="SUPFAM" id="SSF48452">
    <property type="entry name" value="TPR-like"/>
    <property type="match status" value="1"/>
</dbReference>
<evidence type="ECO:0000256" key="2">
    <source>
        <dbReference type="ARBA" id="ARBA00022803"/>
    </source>
</evidence>
<dbReference type="Pfam" id="PF14559">
    <property type="entry name" value="TPR_19"/>
    <property type="match status" value="1"/>
</dbReference>
<proteinExistence type="predicted"/>
<gene>
    <name evidence="4" type="ORF">NM125_00510</name>
</gene>
<dbReference type="Gene3D" id="1.25.40.10">
    <property type="entry name" value="Tetratricopeptide repeat domain"/>
    <property type="match status" value="3"/>
</dbReference>
<comment type="caution">
    <text evidence="4">The sequence shown here is derived from an EMBL/GenBank/DDBJ whole genome shotgun (WGS) entry which is preliminary data.</text>
</comment>
<evidence type="ECO:0000313" key="5">
    <source>
        <dbReference type="Proteomes" id="UP001139125"/>
    </source>
</evidence>
<evidence type="ECO:0000313" key="4">
    <source>
        <dbReference type="EMBL" id="MCP9290054.1"/>
    </source>
</evidence>
<name>A0A9X2RF02_9BACT</name>
<dbReference type="RefSeq" id="WP_255131773.1">
    <property type="nucleotide sequence ID" value="NZ_JANDBC010000001.1"/>
</dbReference>
<organism evidence="4 5">
    <name type="scientific">Gracilimonas sediminicola</name>
    <dbReference type="NCBI Taxonomy" id="2952158"/>
    <lineage>
        <taxon>Bacteria</taxon>
        <taxon>Pseudomonadati</taxon>
        <taxon>Balneolota</taxon>
        <taxon>Balneolia</taxon>
        <taxon>Balneolales</taxon>
        <taxon>Balneolaceae</taxon>
        <taxon>Gracilimonas</taxon>
    </lineage>
</organism>
<dbReference type="SMART" id="SM00028">
    <property type="entry name" value="TPR"/>
    <property type="match status" value="5"/>
</dbReference>
<evidence type="ECO:0008006" key="6">
    <source>
        <dbReference type="Google" id="ProtNLM"/>
    </source>
</evidence>
<dbReference type="Pfam" id="PF13181">
    <property type="entry name" value="TPR_8"/>
    <property type="match status" value="3"/>
</dbReference>
<keyword evidence="2" id="KW-0802">TPR repeat</keyword>
<dbReference type="InterPro" id="IPR019734">
    <property type="entry name" value="TPR_rpt"/>
</dbReference>
<keyword evidence="5" id="KW-1185">Reference proteome</keyword>
<feature type="chain" id="PRO_5040898347" description="Tetratricopeptide repeat-containing protein" evidence="3">
    <location>
        <begin position="23"/>
        <end position="343"/>
    </location>
</feature>
<feature type="signal peptide" evidence="3">
    <location>
        <begin position="1"/>
        <end position="22"/>
    </location>
</feature>
<dbReference type="InterPro" id="IPR050498">
    <property type="entry name" value="Ycf3"/>
</dbReference>
<evidence type="ECO:0000256" key="3">
    <source>
        <dbReference type="SAM" id="SignalP"/>
    </source>
</evidence>
<protein>
    <recommendedName>
        <fullName evidence="6">Tetratricopeptide repeat-containing protein</fullName>
    </recommendedName>
</protein>